<sequence>MSAGPRIPPDTWFTYGREHAPEPPRRLRAGEVTVLFDGADLRRALLGRTEIVRRIYTAIRDVNWDTVLPARSAYAVEIGEGEFRISYHERHRKEELDLAAEITIEGRSDGTLRFAFDGTANADFPYCRIGICTLHPPAAAGRGYRAESPDGVVEGELPRLVGPQWIRDGTLHALFAPYRRLTIEMPDGVDIEFAFEGDLFEMEDQRNWTDASFKTYSTPLALGFPHQARRGQTFRQSVEVRCRRRAVAPVGAGVHVTAAPGSPSGPAPVALSIGEARRTGLPTIGLGMSSVSSTLTRREVELLREVAPDHLRVELRPGDITGDLTSAVAACNLLGTRLEVALFLREDPTVDLRDLEVALRGAPVERFLVFQEGSTCSDGTLVQAARACLARTHSRARFLGGTNLYFAELNRTRPDPEEMDGLVFTITPQVHDSDDISLMENFRVQEDAVRTARSFAGDGREVAVSPVTLKARFNPFANRQLAVDPTQLPLPVDARQASLFGAAWTVGSLTSLIEGGAGAVTYYETTGWRGLIETESGPPLPARFPSQPGMIFPVYWVFRDLNGWRSATVLSCESSEPQQVTGLALRHHGRTRVLVANLTPDPQNVVLMPSSLGDEVTVSLIDRGSYDVVPSDLASARRTTSRVSTRATRLRLSLNPYAVACIDA</sequence>
<feature type="domain" description="D-apionate lactonase TIM barrel" evidence="2">
    <location>
        <begin position="284"/>
        <end position="564"/>
    </location>
</feature>
<organism evidence="4 5">
    <name type="scientific">Candidatus Segetimicrobium genomatis</name>
    <dbReference type="NCBI Taxonomy" id="2569760"/>
    <lineage>
        <taxon>Bacteria</taxon>
        <taxon>Bacillati</taxon>
        <taxon>Candidatus Sysuimicrobiota</taxon>
        <taxon>Candidatus Sysuimicrobiia</taxon>
        <taxon>Candidatus Sysuimicrobiales</taxon>
        <taxon>Candidatus Segetimicrobiaceae</taxon>
        <taxon>Candidatus Segetimicrobium</taxon>
    </lineage>
</organism>
<dbReference type="InterPro" id="IPR058789">
    <property type="entry name" value="ApnL_C"/>
</dbReference>
<dbReference type="AlphaFoldDB" id="A0A537K1X6"/>
<evidence type="ECO:0000259" key="3">
    <source>
        <dbReference type="Pfam" id="PF25839"/>
    </source>
</evidence>
<dbReference type="Proteomes" id="UP000318509">
    <property type="component" value="Unassembled WGS sequence"/>
</dbReference>
<dbReference type="Pfam" id="PF25837">
    <property type="entry name" value="Apionate_lact_N"/>
    <property type="match status" value="1"/>
</dbReference>
<dbReference type="EMBL" id="VBAK01000118">
    <property type="protein sequence ID" value="TMI89787.1"/>
    <property type="molecule type" value="Genomic_DNA"/>
</dbReference>
<evidence type="ECO:0000259" key="1">
    <source>
        <dbReference type="Pfam" id="PF25837"/>
    </source>
</evidence>
<protein>
    <submittedName>
        <fullName evidence="4">Uncharacterized protein</fullName>
    </submittedName>
</protein>
<dbReference type="InterPro" id="IPR058788">
    <property type="entry name" value="ApnL_N"/>
</dbReference>
<reference evidence="4 5" key="1">
    <citation type="journal article" date="2019" name="Nat. Microbiol.">
        <title>Mediterranean grassland soil C-N compound turnover is dependent on rainfall and depth, and is mediated by genomically divergent microorganisms.</title>
        <authorList>
            <person name="Diamond S."/>
            <person name="Andeer P.F."/>
            <person name="Li Z."/>
            <person name="Crits-Christoph A."/>
            <person name="Burstein D."/>
            <person name="Anantharaman K."/>
            <person name="Lane K.R."/>
            <person name="Thomas B.C."/>
            <person name="Pan C."/>
            <person name="Northen T.R."/>
            <person name="Banfield J.F."/>
        </authorList>
    </citation>
    <scope>NUCLEOTIDE SEQUENCE [LARGE SCALE GENOMIC DNA]</scope>
    <source>
        <strain evidence="4">NP_3</strain>
    </source>
</reference>
<feature type="domain" description="D-apionate lactonase C-terminal" evidence="3">
    <location>
        <begin position="577"/>
        <end position="662"/>
    </location>
</feature>
<dbReference type="InterPro" id="IPR058787">
    <property type="entry name" value="ApnL_M"/>
</dbReference>
<gene>
    <name evidence="4" type="ORF">E6H00_08520</name>
</gene>
<accession>A0A537K1X6</accession>
<proteinExistence type="predicted"/>
<evidence type="ECO:0000313" key="5">
    <source>
        <dbReference type="Proteomes" id="UP000318509"/>
    </source>
</evidence>
<comment type="caution">
    <text evidence="4">The sequence shown here is derived from an EMBL/GenBank/DDBJ whole genome shotgun (WGS) entry which is preliminary data.</text>
</comment>
<dbReference type="Pfam" id="PF25839">
    <property type="entry name" value="Apionate_lact_C"/>
    <property type="match status" value="1"/>
</dbReference>
<name>A0A537K1X6_9BACT</name>
<feature type="domain" description="D-apionate lactonase N-terminal" evidence="1">
    <location>
        <begin position="14"/>
        <end position="244"/>
    </location>
</feature>
<evidence type="ECO:0000313" key="4">
    <source>
        <dbReference type="EMBL" id="TMI89787.1"/>
    </source>
</evidence>
<dbReference type="Pfam" id="PF25838">
    <property type="entry name" value="Apionate_lact_M"/>
    <property type="match status" value="1"/>
</dbReference>
<evidence type="ECO:0000259" key="2">
    <source>
        <dbReference type="Pfam" id="PF25838"/>
    </source>
</evidence>